<dbReference type="GO" id="GO:0032008">
    <property type="term" value="P:positive regulation of TOR signaling"/>
    <property type="evidence" value="ECO:0007669"/>
    <property type="project" value="InterPro"/>
</dbReference>
<protein>
    <recommendedName>
        <fullName evidence="1">Roadblock/LAMTOR2 domain-containing protein</fullName>
    </recommendedName>
</protein>
<dbReference type="AlphaFoldDB" id="A0A1F7RNU8"/>
<gene>
    <name evidence="2" type="ORF">A2W05_05025</name>
</gene>
<dbReference type="SMART" id="SM00960">
    <property type="entry name" value="Robl_LC7"/>
    <property type="match status" value="1"/>
</dbReference>
<reference evidence="2 3" key="1">
    <citation type="journal article" date="2016" name="Nat. Commun.">
        <title>Thousands of microbial genomes shed light on interconnected biogeochemical processes in an aquifer system.</title>
        <authorList>
            <person name="Anantharaman K."/>
            <person name="Brown C.T."/>
            <person name="Hug L.A."/>
            <person name="Sharon I."/>
            <person name="Castelle C.J."/>
            <person name="Probst A.J."/>
            <person name="Thomas B.C."/>
            <person name="Singh A."/>
            <person name="Wilkins M.J."/>
            <person name="Karaoz U."/>
            <person name="Brodie E.L."/>
            <person name="Williams K.H."/>
            <person name="Hubbard S.S."/>
            <person name="Banfield J.F."/>
        </authorList>
    </citation>
    <scope>NUCLEOTIDE SEQUENCE [LARGE SCALE GENOMIC DNA]</scope>
</reference>
<organism evidence="2 3">
    <name type="scientific">Candidatus Schekmanbacteria bacterium RBG_16_38_10</name>
    <dbReference type="NCBI Taxonomy" id="1817879"/>
    <lineage>
        <taxon>Bacteria</taxon>
        <taxon>Candidatus Schekmaniibacteriota</taxon>
    </lineage>
</organism>
<dbReference type="InterPro" id="IPR037587">
    <property type="entry name" value="LAMTOR2-like"/>
</dbReference>
<dbReference type="Gene3D" id="3.30.450.30">
    <property type="entry name" value="Dynein light chain 2a, cytoplasmic"/>
    <property type="match status" value="1"/>
</dbReference>
<dbReference type="InterPro" id="IPR004942">
    <property type="entry name" value="Roadblock/LAMTOR2_dom"/>
</dbReference>
<comment type="caution">
    <text evidence="2">The sequence shown here is derived from an EMBL/GenBank/DDBJ whole genome shotgun (WGS) entry which is preliminary data.</text>
</comment>
<dbReference type="Proteomes" id="UP000178797">
    <property type="component" value="Unassembled WGS sequence"/>
</dbReference>
<proteinExistence type="predicted"/>
<dbReference type="EMBL" id="MGDE01000240">
    <property type="protein sequence ID" value="OGL43131.1"/>
    <property type="molecule type" value="Genomic_DNA"/>
</dbReference>
<evidence type="ECO:0000259" key="1">
    <source>
        <dbReference type="SMART" id="SM00960"/>
    </source>
</evidence>
<dbReference type="GO" id="GO:0005085">
    <property type="term" value="F:guanyl-nucleotide exchange factor activity"/>
    <property type="evidence" value="ECO:0007669"/>
    <property type="project" value="InterPro"/>
</dbReference>
<dbReference type="GO" id="GO:0060090">
    <property type="term" value="F:molecular adaptor activity"/>
    <property type="evidence" value="ECO:0007669"/>
    <property type="project" value="InterPro"/>
</dbReference>
<name>A0A1F7RNU8_9BACT</name>
<dbReference type="SUPFAM" id="SSF103196">
    <property type="entry name" value="Roadblock/LC7 domain"/>
    <property type="match status" value="1"/>
</dbReference>
<dbReference type="Pfam" id="PF03259">
    <property type="entry name" value="Robl_LC7"/>
    <property type="match status" value="1"/>
</dbReference>
<feature type="domain" description="Roadblock/LAMTOR2" evidence="1">
    <location>
        <begin position="23"/>
        <end position="113"/>
    </location>
</feature>
<sequence length="170" mass="18818">MGKQDEALKQQRLTFYKGDIDKIDKVILEFLNLSGARCAMLIDKDGHLVTKQGSTAGYDSDTVSALVAGSFAATKQMAKLLGEEEFSIMFHQGKKDSIQLSLIGDRTILAIIFDDKTTVGMVRLYAVQVADKLAQLFREMGNRKETAQQEEITKNFGDTAKKNLDDIFGS</sequence>
<evidence type="ECO:0000313" key="2">
    <source>
        <dbReference type="EMBL" id="OGL43131.1"/>
    </source>
</evidence>
<dbReference type="PANTHER" id="PTHR13323">
    <property type="entry name" value="LATE ENDOSOMAL/LYSOSOMAL MP1 INTERACTING PROTEIN"/>
    <property type="match status" value="1"/>
</dbReference>
<accession>A0A1F7RNU8</accession>
<evidence type="ECO:0000313" key="3">
    <source>
        <dbReference type="Proteomes" id="UP000178797"/>
    </source>
</evidence>